<dbReference type="EMBL" id="KN716297">
    <property type="protein sequence ID" value="KJH47667.1"/>
    <property type="molecule type" value="Genomic_DNA"/>
</dbReference>
<keyword evidence="2" id="KW-1185">Reference proteome</keyword>
<name>A0A0D8XV04_DICVI</name>
<dbReference type="Proteomes" id="UP000053766">
    <property type="component" value="Unassembled WGS sequence"/>
</dbReference>
<accession>A0A0D8XV04</accession>
<organism evidence="1 2">
    <name type="scientific">Dictyocaulus viviparus</name>
    <name type="common">Bovine lungworm</name>
    <dbReference type="NCBI Taxonomy" id="29172"/>
    <lineage>
        <taxon>Eukaryota</taxon>
        <taxon>Metazoa</taxon>
        <taxon>Ecdysozoa</taxon>
        <taxon>Nematoda</taxon>
        <taxon>Chromadorea</taxon>
        <taxon>Rhabditida</taxon>
        <taxon>Rhabditina</taxon>
        <taxon>Rhabditomorpha</taxon>
        <taxon>Strongyloidea</taxon>
        <taxon>Metastrongylidae</taxon>
        <taxon>Dictyocaulus</taxon>
    </lineage>
</organism>
<dbReference type="AlphaFoldDB" id="A0A0D8XV04"/>
<sequence length="79" mass="9140">MPHQAAIQLNAAAIHGKYNIQLRKFRAVQGMKTCDEEDDLKYDIPVYGRFDIHDIPSRTPIGWMHYYGCCMTTSLFFAE</sequence>
<protein>
    <submittedName>
        <fullName evidence="1">Uncharacterized protein</fullName>
    </submittedName>
</protein>
<evidence type="ECO:0000313" key="1">
    <source>
        <dbReference type="EMBL" id="KJH47667.1"/>
    </source>
</evidence>
<reference evidence="1 2" key="1">
    <citation type="submission" date="2013-11" db="EMBL/GenBank/DDBJ databases">
        <title>Draft genome of the bovine lungworm Dictyocaulus viviparus.</title>
        <authorList>
            <person name="Mitreva M."/>
        </authorList>
    </citation>
    <scope>NUCLEOTIDE SEQUENCE [LARGE SCALE GENOMIC DNA]</scope>
    <source>
        <strain evidence="1 2">HannoverDv2000</strain>
    </source>
</reference>
<evidence type="ECO:0000313" key="2">
    <source>
        <dbReference type="Proteomes" id="UP000053766"/>
    </source>
</evidence>
<gene>
    <name evidence="1" type="ORF">DICVIV_06234</name>
</gene>
<reference evidence="2" key="2">
    <citation type="journal article" date="2016" name="Sci. Rep.">
        <title>Dictyocaulus viviparus genome, variome and transcriptome elucidate lungworm biology and support future intervention.</title>
        <authorList>
            <person name="McNulty S.N."/>
            <person name="Strube C."/>
            <person name="Rosa B.A."/>
            <person name="Martin J.C."/>
            <person name="Tyagi R."/>
            <person name="Choi Y.J."/>
            <person name="Wang Q."/>
            <person name="Hallsworth Pepin K."/>
            <person name="Zhang X."/>
            <person name="Ozersky P."/>
            <person name="Wilson R.K."/>
            <person name="Sternberg P.W."/>
            <person name="Gasser R.B."/>
            <person name="Mitreva M."/>
        </authorList>
    </citation>
    <scope>NUCLEOTIDE SEQUENCE [LARGE SCALE GENOMIC DNA]</scope>
    <source>
        <strain evidence="2">HannoverDv2000</strain>
    </source>
</reference>
<proteinExistence type="predicted"/>